<evidence type="ECO:0000313" key="9">
    <source>
        <dbReference type="Proteomes" id="UP000032232"/>
    </source>
</evidence>
<dbReference type="OrthoDB" id="9810329at2"/>
<feature type="transmembrane region" description="Helical" evidence="6">
    <location>
        <begin position="179"/>
        <end position="197"/>
    </location>
</feature>
<evidence type="ECO:0000256" key="1">
    <source>
        <dbReference type="ARBA" id="ARBA00004141"/>
    </source>
</evidence>
<dbReference type="RefSeq" id="WP_043919003.1">
    <property type="nucleotide sequence ID" value="NZ_FZPF01000004.1"/>
</dbReference>
<feature type="domain" description="EamA" evidence="7">
    <location>
        <begin position="8"/>
        <end position="139"/>
    </location>
</feature>
<dbReference type="Gene3D" id="1.10.3730.20">
    <property type="match status" value="1"/>
</dbReference>
<evidence type="ECO:0000256" key="3">
    <source>
        <dbReference type="ARBA" id="ARBA00022692"/>
    </source>
</evidence>
<gene>
    <name evidence="8" type="primary">ribN_4</name>
    <name evidence="8" type="ORF">jaqu_21980</name>
</gene>
<dbReference type="Pfam" id="PF00892">
    <property type="entry name" value="EamA"/>
    <property type="match status" value="2"/>
</dbReference>
<evidence type="ECO:0000256" key="2">
    <source>
        <dbReference type="ARBA" id="ARBA00009853"/>
    </source>
</evidence>
<dbReference type="EMBL" id="JYFE01000041">
    <property type="protein sequence ID" value="KIT15930.1"/>
    <property type="molecule type" value="Genomic_DNA"/>
</dbReference>
<keyword evidence="5 6" id="KW-0472">Membrane</keyword>
<feature type="transmembrane region" description="Helical" evidence="6">
    <location>
        <begin position="6"/>
        <end position="26"/>
    </location>
</feature>
<evidence type="ECO:0000256" key="4">
    <source>
        <dbReference type="ARBA" id="ARBA00022989"/>
    </source>
</evidence>
<comment type="subcellular location">
    <subcellularLocation>
        <location evidence="1">Membrane</location>
        <topology evidence="1">Multi-pass membrane protein</topology>
    </subcellularLocation>
</comment>
<feature type="transmembrane region" description="Helical" evidence="6">
    <location>
        <begin position="209"/>
        <end position="226"/>
    </location>
</feature>
<keyword evidence="4 6" id="KW-1133">Transmembrane helix</keyword>
<dbReference type="STRING" id="935700.jaqu_21980"/>
<feature type="transmembrane region" description="Helical" evidence="6">
    <location>
        <begin position="38"/>
        <end position="58"/>
    </location>
</feature>
<feature type="transmembrane region" description="Helical" evidence="6">
    <location>
        <begin position="84"/>
        <end position="111"/>
    </location>
</feature>
<feature type="domain" description="EamA" evidence="7">
    <location>
        <begin position="149"/>
        <end position="277"/>
    </location>
</feature>
<organism evidence="8 9">
    <name type="scientific">Jannaschia aquimarina</name>
    <dbReference type="NCBI Taxonomy" id="935700"/>
    <lineage>
        <taxon>Bacteria</taxon>
        <taxon>Pseudomonadati</taxon>
        <taxon>Pseudomonadota</taxon>
        <taxon>Alphaproteobacteria</taxon>
        <taxon>Rhodobacterales</taxon>
        <taxon>Roseobacteraceae</taxon>
        <taxon>Jannaschia</taxon>
    </lineage>
</organism>
<evidence type="ECO:0000256" key="5">
    <source>
        <dbReference type="ARBA" id="ARBA00023136"/>
    </source>
</evidence>
<name>A0A0D1EJF3_9RHOB</name>
<comment type="caution">
    <text evidence="8">The sequence shown here is derived from an EMBL/GenBank/DDBJ whole genome shotgun (WGS) entry which is preliminary data.</text>
</comment>
<dbReference type="PANTHER" id="PTHR22911:SF6">
    <property type="entry name" value="SOLUTE CARRIER FAMILY 35 MEMBER G1"/>
    <property type="match status" value="1"/>
</dbReference>
<dbReference type="PATRIC" id="fig|935700.4.peg.2264"/>
<accession>A0A0D1EJF3</accession>
<dbReference type="Proteomes" id="UP000032232">
    <property type="component" value="Unassembled WGS sequence"/>
</dbReference>
<evidence type="ECO:0000256" key="6">
    <source>
        <dbReference type="SAM" id="Phobius"/>
    </source>
</evidence>
<proteinExistence type="inferred from homology"/>
<protein>
    <submittedName>
        <fullName evidence="8">RibN_4 protein</fullName>
    </submittedName>
</protein>
<evidence type="ECO:0000259" key="7">
    <source>
        <dbReference type="Pfam" id="PF00892"/>
    </source>
</evidence>
<keyword evidence="9" id="KW-1185">Reference proteome</keyword>
<comment type="similarity">
    <text evidence="2">Belongs to the drug/metabolite transporter (DMT) superfamily. 10 TMS drug/metabolite exporter (DME) (TC 2.A.7.3) family.</text>
</comment>
<dbReference type="InterPro" id="IPR000620">
    <property type="entry name" value="EamA_dom"/>
</dbReference>
<dbReference type="PANTHER" id="PTHR22911">
    <property type="entry name" value="ACYL-MALONYL CONDENSING ENZYME-RELATED"/>
    <property type="match status" value="1"/>
</dbReference>
<keyword evidence="3 6" id="KW-0812">Transmembrane</keyword>
<dbReference type="SUPFAM" id="SSF103481">
    <property type="entry name" value="Multidrug resistance efflux transporter EmrE"/>
    <property type="match status" value="2"/>
</dbReference>
<feature type="transmembrane region" description="Helical" evidence="6">
    <location>
        <begin position="149"/>
        <end position="167"/>
    </location>
</feature>
<evidence type="ECO:0000313" key="8">
    <source>
        <dbReference type="EMBL" id="KIT15930.1"/>
    </source>
</evidence>
<dbReference type="GO" id="GO:0016020">
    <property type="term" value="C:membrane"/>
    <property type="evidence" value="ECO:0007669"/>
    <property type="project" value="UniProtKB-SubCell"/>
</dbReference>
<feature type="transmembrane region" description="Helical" evidence="6">
    <location>
        <begin position="123"/>
        <end position="143"/>
    </location>
</feature>
<sequence>MDRTTLVAATWMLGSIVSFTSMAVAGRAVSDTHDTFEIMLFRSVIGLGIVLSVAGLTGRLREVSAARLPLHVTRNIAHFAGQNLWFYALTLIPLAQVFALEFTSPLWVLVLAPLIVGERVRPVQYVIAALGFAGVLIVARPFSGELSVGLLWAGMAALFFALTNLLTRRLTRHDGIVTILFWLTALQLLFGLVCAGWDGDIALPDAATAPWLALIGLAGLTAHFCLTKALSQAPASTVMPVDFARLPIIALIGAAFYAEPLDPMVLLGGTIIAGAAYANLRVAARPLLPESHRPHGE</sequence>
<reference evidence="8 9" key="1">
    <citation type="submission" date="2015-02" db="EMBL/GenBank/DDBJ databases">
        <title>Genome Sequence of Jannaschia aquimarina DSM28248, a member of the Roseobacter clade.</title>
        <authorList>
            <person name="Voget S."/>
            <person name="Daniel R."/>
        </authorList>
    </citation>
    <scope>NUCLEOTIDE SEQUENCE [LARGE SCALE GENOMIC DNA]</scope>
    <source>
        <strain evidence="8 9">GSW-M26</strain>
    </source>
</reference>
<dbReference type="InterPro" id="IPR037185">
    <property type="entry name" value="EmrE-like"/>
</dbReference>
<dbReference type="AlphaFoldDB" id="A0A0D1EJF3"/>